<dbReference type="OrthoDB" id="9778740at2"/>
<dbReference type="PRINTS" id="PR00469">
    <property type="entry name" value="PNDRDTASEII"/>
</dbReference>
<dbReference type="EMBL" id="BLAG01000006">
    <property type="protein sequence ID" value="GES29679.1"/>
    <property type="molecule type" value="Genomic_DNA"/>
</dbReference>
<dbReference type="PRINTS" id="PR00368">
    <property type="entry name" value="FADPNR"/>
</dbReference>
<dbReference type="Proteomes" id="UP000325598">
    <property type="component" value="Unassembled WGS sequence"/>
</dbReference>
<evidence type="ECO:0000313" key="3">
    <source>
        <dbReference type="EMBL" id="GES29679.1"/>
    </source>
</evidence>
<evidence type="ECO:0000256" key="2">
    <source>
        <dbReference type="SAM" id="MobiDB-lite"/>
    </source>
</evidence>
<evidence type="ECO:0000313" key="4">
    <source>
        <dbReference type="Proteomes" id="UP000325598"/>
    </source>
</evidence>
<dbReference type="SUPFAM" id="SSF51905">
    <property type="entry name" value="FAD/NAD(P)-binding domain"/>
    <property type="match status" value="1"/>
</dbReference>
<keyword evidence="1" id="KW-0560">Oxidoreductase</keyword>
<gene>
    <name evidence="3" type="ORF">San01_21660</name>
</gene>
<sequence>MYDLVVVGAGPYGLSVAAHAAAAGLRLRVLGRPMATWRDHMPDGMLLTSGPRSSGLSAPDGGHTLADFRAAHDPAAGPGAPLPLATFIAYGRWFGERAVPQAEEVTVTAVRPDGDGFRVETDTGERITTRTVALAVGAMPFVNRPGPLLELPPHLASHSSDHREPRRFSGRRVTVIGSGQSALETAVLLAEQGARPRLVARADRLRWTSPPQPPERGDPPAGPGTGRLGRLWWRAPWAVRHLPPAARVRLAETAPGPAGAWWLRERFEQAVPVLLNHRIRAAAPRGDGVRLHLAHTDGRTDTLDTEHVVAATGYRPDLGRLRLLVPQVRSALRTVGGSRLPELSAGFESSWPGLFFAGPLTAASFGPAMRFVHGADFTAPRLLRGVQRRLGDRRGATTIPRPARDGASAPHGT</sequence>
<dbReference type="Gene3D" id="3.50.50.60">
    <property type="entry name" value="FAD/NAD(P)-binding domain"/>
    <property type="match status" value="1"/>
</dbReference>
<dbReference type="AlphaFoldDB" id="A0A5J4LDJ5"/>
<comment type="caution">
    <text evidence="3">The sequence shown here is derived from an EMBL/GenBank/DDBJ whole genome shotgun (WGS) entry which is preliminary data.</text>
</comment>
<organism evidence="3 4">
    <name type="scientific">Streptomyces angustmyceticus</name>
    <dbReference type="NCBI Taxonomy" id="285578"/>
    <lineage>
        <taxon>Bacteria</taxon>
        <taxon>Bacillati</taxon>
        <taxon>Actinomycetota</taxon>
        <taxon>Actinomycetes</taxon>
        <taxon>Kitasatosporales</taxon>
        <taxon>Streptomycetaceae</taxon>
        <taxon>Streptomyces</taxon>
    </lineage>
</organism>
<dbReference type="InterPro" id="IPR036188">
    <property type="entry name" value="FAD/NAD-bd_sf"/>
</dbReference>
<evidence type="ECO:0000256" key="1">
    <source>
        <dbReference type="ARBA" id="ARBA00023002"/>
    </source>
</evidence>
<feature type="region of interest" description="Disordered" evidence="2">
    <location>
        <begin position="203"/>
        <end position="225"/>
    </location>
</feature>
<name>A0A5J4LDJ5_9ACTN</name>
<dbReference type="RefSeq" id="WP_086719279.1">
    <property type="nucleotide sequence ID" value="NZ_BLAG01000006.1"/>
</dbReference>
<dbReference type="GO" id="GO:0004497">
    <property type="term" value="F:monooxygenase activity"/>
    <property type="evidence" value="ECO:0007669"/>
    <property type="project" value="TreeGrafter"/>
</dbReference>
<dbReference type="Pfam" id="PF13738">
    <property type="entry name" value="Pyr_redox_3"/>
    <property type="match status" value="1"/>
</dbReference>
<protein>
    <submittedName>
        <fullName evidence="3">Thioredoxin reductase</fullName>
    </submittedName>
</protein>
<dbReference type="GO" id="GO:0050660">
    <property type="term" value="F:flavin adenine dinucleotide binding"/>
    <property type="evidence" value="ECO:0007669"/>
    <property type="project" value="TreeGrafter"/>
</dbReference>
<dbReference type="PANTHER" id="PTHR43539">
    <property type="entry name" value="FLAVIN-BINDING MONOOXYGENASE-LIKE PROTEIN (AFU_ORTHOLOGUE AFUA_4G09220)"/>
    <property type="match status" value="1"/>
</dbReference>
<dbReference type="InterPro" id="IPR050982">
    <property type="entry name" value="Auxin_biosynth/cation_transpt"/>
</dbReference>
<feature type="region of interest" description="Disordered" evidence="2">
    <location>
        <begin position="388"/>
        <end position="413"/>
    </location>
</feature>
<reference evidence="3 4" key="1">
    <citation type="submission" date="2019-10" db="EMBL/GenBank/DDBJ databases">
        <title>Whole genome shotgun sequence of Streptomyces angustmyceticus NBRC 3934.</title>
        <authorList>
            <person name="Hosoyama A."/>
            <person name="Ichikawa N."/>
            <person name="Kimura A."/>
            <person name="Kitahashi Y."/>
            <person name="Komaki H."/>
            <person name="Uohara A."/>
        </authorList>
    </citation>
    <scope>NUCLEOTIDE SEQUENCE [LARGE SCALE GENOMIC DNA]</scope>
    <source>
        <strain evidence="3 4">NBRC 3934</strain>
    </source>
</reference>
<dbReference type="GeneID" id="96753784"/>
<dbReference type="PANTHER" id="PTHR43539:SF78">
    <property type="entry name" value="FLAVIN-CONTAINING MONOOXYGENASE"/>
    <property type="match status" value="1"/>
</dbReference>
<proteinExistence type="predicted"/>
<accession>A0A5J4LDJ5</accession>
<keyword evidence="4" id="KW-1185">Reference proteome</keyword>